<evidence type="ECO:0000259" key="9">
    <source>
        <dbReference type="PROSITE" id="PS50039"/>
    </source>
</evidence>
<dbReference type="CDD" id="cd20056">
    <property type="entry name" value="FH_FOXN1"/>
    <property type="match status" value="1"/>
</dbReference>
<evidence type="ECO:0000256" key="4">
    <source>
        <dbReference type="ARBA" id="ARBA00023125"/>
    </source>
</evidence>
<dbReference type="STRING" id="1676925.ENSPKIP00000029647"/>
<reference evidence="10" key="2">
    <citation type="submission" date="2025-09" db="UniProtKB">
        <authorList>
            <consortium name="Ensembl"/>
        </authorList>
    </citation>
    <scope>IDENTIFICATION</scope>
</reference>
<feature type="compositionally biased region" description="Basic and acidic residues" evidence="8">
    <location>
        <begin position="35"/>
        <end position="46"/>
    </location>
</feature>
<feature type="DNA-binding region" description="Fork-head" evidence="7">
    <location>
        <begin position="216"/>
        <end position="312"/>
    </location>
</feature>
<feature type="region of interest" description="Disordered" evidence="8">
    <location>
        <begin position="365"/>
        <end position="405"/>
    </location>
</feature>
<dbReference type="InterPro" id="IPR030456">
    <property type="entry name" value="TF_fork_head_CS_2"/>
</dbReference>
<feature type="compositionally biased region" description="Polar residues" evidence="8">
    <location>
        <begin position="1"/>
        <end position="11"/>
    </location>
</feature>
<evidence type="ECO:0000256" key="7">
    <source>
        <dbReference type="PROSITE-ProRule" id="PRU00089"/>
    </source>
</evidence>
<evidence type="ECO:0000256" key="3">
    <source>
        <dbReference type="ARBA" id="ARBA00023015"/>
    </source>
</evidence>
<dbReference type="RefSeq" id="XP_023699706.1">
    <property type="nucleotide sequence ID" value="XM_023843938.2"/>
</dbReference>
<dbReference type="AlphaFoldDB" id="A0A3B3SFX9"/>
<feature type="region of interest" description="Disordered" evidence="8">
    <location>
        <begin position="1"/>
        <end position="54"/>
    </location>
</feature>
<evidence type="ECO:0000256" key="8">
    <source>
        <dbReference type="SAM" id="MobiDB-lite"/>
    </source>
</evidence>
<dbReference type="InterPro" id="IPR047401">
    <property type="entry name" value="FH_FOXN1"/>
</dbReference>
<dbReference type="GO" id="GO:0005634">
    <property type="term" value="C:nucleus"/>
    <property type="evidence" value="ECO:0007669"/>
    <property type="project" value="UniProtKB-SubCell"/>
</dbReference>
<keyword evidence="11" id="KW-1185">Reference proteome</keyword>
<dbReference type="Proteomes" id="UP000261540">
    <property type="component" value="Unplaced"/>
</dbReference>
<feature type="compositionally biased region" description="Basic and acidic residues" evidence="8">
    <location>
        <begin position="392"/>
        <end position="402"/>
    </location>
</feature>
<reference evidence="10" key="1">
    <citation type="submission" date="2025-08" db="UniProtKB">
        <authorList>
            <consortium name="Ensembl"/>
        </authorList>
    </citation>
    <scope>IDENTIFICATION</scope>
</reference>
<keyword evidence="6 7" id="KW-0539">Nucleus</keyword>
<dbReference type="InterPro" id="IPR036390">
    <property type="entry name" value="WH_DNA-bd_sf"/>
</dbReference>
<dbReference type="RefSeq" id="XP_023699680.1">
    <property type="nucleotide sequence ID" value="XM_023843912.2"/>
</dbReference>
<dbReference type="InterPro" id="IPR049624">
    <property type="entry name" value="FOXN1_4"/>
</dbReference>
<dbReference type="GO" id="GO:0000981">
    <property type="term" value="F:DNA-binding transcription factor activity, RNA polymerase II-specific"/>
    <property type="evidence" value="ECO:0007669"/>
    <property type="project" value="TreeGrafter"/>
</dbReference>
<feature type="domain" description="Fork-head" evidence="9">
    <location>
        <begin position="216"/>
        <end position="312"/>
    </location>
</feature>
<dbReference type="GO" id="GO:0048538">
    <property type="term" value="P:thymus development"/>
    <property type="evidence" value="ECO:0007669"/>
    <property type="project" value="Ensembl"/>
</dbReference>
<evidence type="ECO:0000256" key="1">
    <source>
        <dbReference type="ARBA" id="ARBA00004123"/>
    </source>
</evidence>
<keyword evidence="2" id="KW-0217">Developmental protein</keyword>
<evidence type="ECO:0000313" key="11">
    <source>
        <dbReference type="Proteomes" id="UP000261540"/>
    </source>
</evidence>
<evidence type="ECO:0000256" key="2">
    <source>
        <dbReference type="ARBA" id="ARBA00022473"/>
    </source>
</evidence>
<dbReference type="GO" id="GO:0000976">
    <property type="term" value="F:transcription cis-regulatory region binding"/>
    <property type="evidence" value="ECO:0007669"/>
    <property type="project" value="Ensembl"/>
</dbReference>
<dbReference type="KEGG" id="pki:111860320"/>
<dbReference type="PANTHER" id="PTHR46721:SF3">
    <property type="entry name" value="FORKHEAD BOX N1"/>
    <property type="match status" value="1"/>
</dbReference>
<dbReference type="Ensembl" id="ENSPKIT00000010444.1">
    <property type="protein sequence ID" value="ENSPKIP00000029647.1"/>
    <property type="gene ID" value="ENSPKIG00000010814.1"/>
</dbReference>
<evidence type="ECO:0000256" key="6">
    <source>
        <dbReference type="ARBA" id="ARBA00023242"/>
    </source>
</evidence>
<sequence length="581" mass="64333">MSNDPPETTFSPRAEKSPHSPQPGLLQTSPCVQTEAHEKHGLEDRPSALSQTDNAIFRPNVVAMERFRRHSSDGATGIQEPVPGEPRRFHPYRRQYSDPPGFQQPLDLYQGMEVHEILPVTQPQHHQANSPGSWSPSMGSVLQASRAVGEEGEFMDAPEESSCYPSQINTVSLPPLEQVPVDFYSQAAPLRGSQYNFQRVAPAISHNTMLHTLYPKPIYSYSILIFMALRNSKTGSLPVSEIYSFMTENFPYFKTAPDGWKNSVRHNLSLNKCFEKVESKSGGTSRKGCLWALNPTKVEKMQEELHKWRRKDPHTVRRSMARPEELERLLGERPQKWKLTEAHSYGQTLLPRGVSPCFPTLQQRLSGHALRHSQQGSTFPQAPQSRSPWPPDDQHLHHHPPEHSAFPYYPPSRPCMLETHLPYSAALQANNGTPQSMQELLLEGEPSNDVDALNPSLTDLQLHGHLWEELKDDSLASDSLLVMATSPPHVSSCMHFAGSEAGEPGAVSDLPTQENGSPSTVLISGLYSATFTNLDCCVPGTPPPAAMGRSTGGSDYSPGTSGTYRRQNSSHPSPAPITITQ</sequence>
<comment type="subcellular location">
    <subcellularLocation>
        <location evidence="1 7">Nucleus</location>
    </subcellularLocation>
</comment>
<proteinExistence type="predicted"/>
<feature type="compositionally biased region" description="Polar residues" evidence="8">
    <location>
        <begin position="552"/>
        <end position="581"/>
    </location>
</feature>
<dbReference type="PROSITE" id="PS00658">
    <property type="entry name" value="FORK_HEAD_2"/>
    <property type="match status" value="1"/>
</dbReference>
<keyword evidence="5" id="KW-0804">Transcription</keyword>
<dbReference type="OrthoDB" id="10070006at2759"/>
<dbReference type="PRINTS" id="PR00053">
    <property type="entry name" value="FORKHEAD"/>
</dbReference>
<name>A0A3B3SFX9_9TELE</name>
<evidence type="ECO:0000256" key="5">
    <source>
        <dbReference type="ARBA" id="ARBA00023163"/>
    </source>
</evidence>
<keyword evidence="3" id="KW-0805">Transcription regulation</keyword>
<accession>A0A3B3SFX9</accession>
<dbReference type="GO" id="GO:0002250">
    <property type="term" value="P:adaptive immune response"/>
    <property type="evidence" value="ECO:0007669"/>
    <property type="project" value="Ensembl"/>
</dbReference>
<dbReference type="SUPFAM" id="SSF46785">
    <property type="entry name" value="Winged helix' DNA-binding domain"/>
    <property type="match status" value="1"/>
</dbReference>
<dbReference type="RefSeq" id="XP_023699716.1">
    <property type="nucleotide sequence ID" value="XM_023843948.2"/>
</dbReference>
<dbReference type="PROSITE" id="PS50039">
    <property type="entry name" value="FORK_HEAD_3"/>
    <property type="match status" value="1"/>
</dbReference>
<protein>
    <submittedName>
        <fullName evidence="10">Forkhead box N1</fullName>
    </submittedName>
</protein>
<keyword evidence="4 7" id="KW-0238">DNA-binding</keyword>
<evidence type="ECO:0000313" key="10">
    <source>
        <dbReference type="Ensembl" id="ENSPKIP00000029647.1"/>
    </source>
</evidence>
<dbReference type="InterPro" id="IPR001766">
    <property type="entry name" value="Fork_head_dom"/>
</dbReference>
<dbReference type="InterPro" id="IPR036388">
    <property type="entry name" value="WH-like_DNA-bd_sf"/>
</dbReference>
<feature type="region of interest" description="Disordered" evidence="8">
    <location>
        <begin position="542"/>
        <end position="581"/>
    </location>
</feature>
<dbReference type="GeneTree" id="ENSGT00940000158029"/>
<organism evidence="10 11">
    <name type="scientific">Paramormyrops kingsleyae</name>
    <dbReference type="NCBI Taxonomy" id="1676925"/>
    <lineage>
        <taxon>Eukaryota</taxon>
        <taxon>Metazoa</taxon>
        <taxon>Chordata</taxon>
        <taxon>Craniata</taxon>
        <taxon>Vertebrata</taxon>
        <taxon>Euteleostomi</taxon>
        <taxon>Actinopterygii</taxon>
        <taxon>Neopterygii</taxon>
        <taxon>Teleostei</taxon>
        <taxon>Osteoglossocephala</taxon>
        <taxon>Osteoglossomorpha</taxon>
        <taxon>Osteoglossiformes</taxon>
        <taxon>Mormyridae</taxon>
        <taxon>Paramormyrops</taxon>
    </lineage>
</organism>
<dbReference type="CTD" id="8456"/>
<dbReference type="SMART" id="SM00339">
    <property type="entry name" value="FH"/>
    <property type="match status" value="1"/>
</dbReference>
<dbReference type="PANTHER" id="PTHR46721">
    <property type="entry name" value="FORKHEAD BOX PROTEIN N1"/>
    <property type="match status" value="1"/>
</dbReference>
<feature type="compositionally biased region" description="Polar residues" evidence="8">
    <location>
        <begin position="372"/>
        <end position="387"/>
    </location>
</feature>
<dbReference type="GeneID" id="111860320"/>
<dbReference type="Pfam" id="PF00250">
    <property type="entry name" value="Forkhead"/>
    <property type="match status" value="1"/>
</dbReference>
<dbReference type="Gene3D" id="1.10.10.10">
    <property type="entry name" value="Winged helix-like DNA-binding domain superfamily/Winged helix DNA-binding domain"/>
    <property type="match status" value="1"/>
</dbReference>
<dbReference type="FunFam" id="1.10.10.10:FF:000122">
    <property type="entry name" value="Forkhead box protein N1"/>
    <property type="match status" value="1"/>
</dbReference>
<dbReference type="RefSeq" id="XP_023699698.1">
    <property type="nucleotide sequence ID" value="XM_023843930.2"/>
</dbReference>
<dbReference type="RefSeq" id="XP_023699688.1">
    <property type="nucleotide sequence ID" value="XM_023843920.2"/>
</dbReference>